<accession>A0A0C1JUG6</accession>
<dbReference type="GO" id="GO:1900376">
    <property type="term" value="P:regulation of secondary metabolite biosynthetic process"/>
    <property type="evidence" value="ECO:0007669"/>
    <property type="project" value="TreeGrafter"/>
</dbReference>
<dbReference type="Gene3D" id="3.30.1490.190">
    <property type="match status" value="1"/>
</dbReference>
<dbReference type="SUPFAM" id="SSF46785">
    <property type="entry name" value="Winged helix' DNA-binding domain"/>
    <property type="match status" value="1"/>
</dbReference>
<organism evidence="8 9">
    <name type="scientific">Candidatus Protochlamydia amoebophila</name>
    <dbReference type="NCBI Taxonomy" id="362787"/>
    <lineage>
        <taxon>Bacteria</taxon>
        <taxon>Pseudomonadati</taxon>
        <taxon>Chlamydiota</taxon>
        <taxon>Chlamydiia</taxon>
        <taxon>Parachlamydiales</taxon>
        <taxon>Parachlamydiaceae</taxon>
        <taxon>Candidatus Protochlamydia</taxon>
    </lineage>
</organism>
<dbReference type="InterPro" id="IPR036390">
    <property type="entry name" value="WH_DNA-bd_sf"/>
</dbReference>
<keyword evidence="6" id="KW-0804">Transcription</keyword>
<dbReference type="InterPro" id="IPR043135">
    <property type="entry name" value="Fur_C"/>
</dbReference>
<keyword evidence="7" id="KW-0479">Metal-binding</keyword>
<dbReference type="Gene3D" id="1.10.10.10">
    <property type="entry name" value="Winged helix-like DNA-binding domain superfamily/Winged helix DNA-binding domain"/>
    <property type="match status" value="1"/>
</dbReference>
<sequence length="144" mass="16510">MANALLIAIRNSNPLCLLTLLKYRLAMKRMTRQRCTILNCFKQVKRPLSAQELEKLTTINLATIYRNLKMLMEEKILVVVQLPGQPPRYEYNGLEEHHHFLCQSCNRLFDVEESAVHASSHIPEGFQLVKCEVTLHGVCGECNS</sequence>
<feature type="binding site" evidence="7">
    <location>
        <position position="102"/>
    </location>
    <ligand>
        <name>Zn(2+)</name>
        <dbReference type="ChEBI" id="CHEBI:29105"/>
    </ligand>
</feature>
<dbReference type="Proteomes" id="UP000031465">
    <property type="component" value="Unassembled WGS sequence"/>
</dbReference>
<gene>
    <name evidence="8" type="primary">fur</name>
    <name evidence="8" type="ORF">DB44_FF00080</name>
</gene>
<keyword evidence="4" id="KW-0805">Transcription regulation</keyword>
<feature type="binding site" evidence="7">
    <location>
        <position position="105"/>
    </location>
    <ligand>
        <name>Zn(2+)</name>
        <dbReference type="ChEBI" id="CHEBI:29105"/>
    </ligand>
</feature>
<dbReference type="AlphaFoldDB" id="A0A0C1JUG6"/>
<keyword evidence="3 7" id="KW-0862">Zinc</keyword>
<dbReference type="GO" id="GO:0008270">
    <property type="term" value="F:zinc ion binding"/>
    <property type="evidence" value="ECO:0007669"/>
    <property type="project" value="TreeGrafter"/>
</dbReference>
<evidence type="ECO:0000313" key="9">
    <source>
        <dbReference type="Proteomes" id="UP000031465"/>
    </source>
</evidence>
<comment type="caution">
    <text evidence="8">The sequence shown here is derived from an EMBL/GenBank/DDBJ whole genome shotgun (WGS) entry which is preliminary data.</text>
</comment>
<dbReference type="EMBL" id="JSAN01000128">
    <property type="protein sequence ID" value="KIC70927.1"/>
    <property type="molecule type" value="Genomic_DNA"/>
</dbReference>
<dbReference type="Pfam" id="PF01475">
    <property type="entry name" value="FUR"/>
    <property type="match status" value="1"/>
</dbReference>
<name>A0A0C1JUG6_9BACT</name>
<dbReference type="InterPro" id="IPR002481">
    <property type="entry name" value="FUR"/>
</dbReference>
<evidence type="ECO:0000256" key="6">
    <source>
        <dbReference type="ARBA" id="ARBA00023163"/>
    </source>
</evidence>
<evidence type="ECO:0000313" key="8">
    <source>
        <dbReference type="EMBL" id="KIC70927.1"/>
    </source>
</evidence>
<keyword evidence="5" id="KW-0238">DNA-binding</keyword>
<evidence type="ECO:0000256" key="2">
    <source>
        <dbReference type="ARBA" id="ARBA00022491"/>
    </source>
</evidence>
<dbReference type="PANTHER" id="PTHR33202:SF22">
    <property type="entry name" value="HYDROGEN PEROXIDE SENSITIVE REPRESSOR"/>
    <property type="match status" value="1"/>
</dbReference>
<dbReference type="InterPro" id="IPR036388">
    <property type="entry name" value="WH-like_DNA-bd_sf"/>
</dbReference>
<feature type="binding site" evidence="7">
    <location>
        <position position="139"/>
    </location>
    <ligand>
        <name>Zn(2+)</name>
        <dbReference type="ChEBI" id="CHEBI:29105"/>
    </ligand>
</feature>
<evidence type="ECO:0000256" key="1">
    <source>
        <dbReference type="ARBA" id="ARBA00007957"/>
    </source>
</evidence>
<dbReference type="GO" id="GO:0003700">
    <property type="term" value="F:DNA-binding transcription factor activity"/>
    <property type="evidence" value="ECO:0007669"/>
    <property type="project" value="InterPro"/>
</dbReference>
<dbReference type="GO" id="GO:0000976">
    <property type="term" value="F:transcription cis-regulatory region binding"/>
    <property type="evidence" value="ECO:0007669"/>
    <property type="project" value="TreeGrafter"/>
</dbReference>
<dbReference type="PATRIC" id="fig|362787.3.peg.1864"/>
<evidence type="ECO:0000256" key="5">
    <source>
        <dbReference type="ARBA" id="ARBA00023125"/>
    </source>
</evidence>
<dbReference type="PANTHER" id="PTHR33202">
    <property type="entry name" value="ZINC UPTAKE REGULATION PROTEIN"/>
    <property type="match status" value="1"/>
</dbReference>
<feature type="binding site" evidence="7">
    <location>
        <position position="142"/>
    </location>
    <ligand>
        <name>Zn(2+)</name>
        <dbReference type="ChEBI" id="CHEBI:29105"/>
    </ligand>
</feature>
<protein>
    <submittedName>
        <fullName evidence="8">Ferric uptake regulation protein</fullName>
    </submittedName>
</protein>
<reference evidence="8 9" key="1">
    <citation type="journal article" date="2014" name="Mol. Biol. Evol.">
        <title>Massive expansion of Ubiquitination-related gene families within the Chlamydiae.</title>
        <authorList>
            <person name="Domman D."/>
            <person name="Collingro A."/>
            <person name="Lagkouvardos I."/>
            <person name="Gehre L."/>
            <person name="Weinmaier T."/>
            <person name="Rattei T."/>
            <person name="Subtil A."/>
            <person name="Horn M."/>
        </authorList>
    </citation>
    <scope>NUCLEOTIDE SEQUENCE [LARGE SCALE GENOMIC DNA]</scope>
    <source>
        <strain evidence="8 9">EI2</strain>
    </source>
</reference>
<evidence type="ECO:0000256" key="7">
    <source>
        <dbReference type="PIRSR" id="PIRSR602481-1"/>
    </source>
</evidence>
<comment type="cofactor">
    <cofactor evidence="7">
        <name>Zn(2+)</name>
        <dbReference type="ChEBI" id="CHEBI:29105"/>
    </cofactor>
    <text evidence="7">Binds 1 zinc ion per subunit.</text>
</comment>
<evidence type="ECO:0000256" key="4">
    <source>
        <dbReference type="ARBA" id="ARBA00023015"/>
    </source>
</evidence>
<dbReference type="GO" id="GO:0045892">
    <property type="term" value="P:negative regulation of DNA-templated transcription"/>
    <property type="evidence" value="ECO:0007669"/>
    <property type="project" value="TreeGrafter"/>
</dbReference>
<comment type="similarity">
    <text evidence="1">Belongs to the Fur family.</text>
</comment>
<keyword evidence="2" id="KW-0678">Repressor</keyword>
<dbReference type="CDD" id="cd07153">
    <property type="entry name" value="Fur_like"/>
    <property type="match status" value="1"/>
</dbReference>
<evidence type="ECO:0000256" key="3">
    <source>
        <dbReference type="ARBA" id="ARBA00022833"/>
    </source>
</evidence>
<proteinExistence type="inferred from homology"/>